<dbReference type="Gramene" id="arahy.Tifrunner.gnm2.ann2.Ah06g189800.1">
    <property type="protein sequence ID" value="arahy.Tifrunner.gnm2.ann2.Ah06g189800.1-CDS"/>
    <property type="gene ID" value="arahy.Tifrunner.gnm2.ann2.Ah06g189800"/>
</dbReference>
<dbReference type="AlphaFoldDB" id="A0A445CIT7"/>
<dbReference type="EMBL" id="SDMP01000006">
    <property type="protein sequence ID" value="RYR50849.1"/>
    <property type="molecule type" value="Genomic_DNA"/>
</dbReference>
<evidence type="ECO:0000313" key="2">
    <source>
        <dbReference type="Proteomes" id="UP000289738"/>
    </source>
</evidence>
<organism evidence="1 2">
    <name type="scientific">Arachis hypogaea</name>
    <name type="common">Peanut</name>
    <dbReference type="NCBI Taxonomy" id="3818"/>
    <lineage>
        <taxon>Eukaryota</taxon>
        <taxon>Viridiplantae</taxon>
        <taxon>Streptophyta</taxon>
        <taxon>Embryophyta</taxon>
        <taxon>Tracheophyta</taxon>
        <taxon>Spermatophyta</taxon>
        <taxon>Magnoliopsida</taxon>
        <taxon>eudicotyledons</taxon>
        <taxon>Gunneridae</taxon>
        <taxon>Pentapetalae</taxon>
        <taxon>rosids</taxon>
        <taxon>fabids</taxon>
        <taxon>Fabales</taxon>
        <taxon>Fabaceae</taxon>
        <taxon>Papilionoideae</taxon>
        <taxon>50 kb inversion clade</taxon>
        <taxon>dalbergioids sensu lato</taxon>
        <taxon>Dalbergieae</taxon>
        <taxon>Pterocarpus clade</taxon>
        <taxon>Arachis</taxon>
    </lineage>
</organism>
<proteinExistence type="predicted"/>
<name>A0A445CIT7_ARAHY</name>
<reference evidence="1 2" key="1">
    <citation type="submission" date="2019-01" db="EMBL/GenBank/DDBJ databases">
        <title>Sequencing of cultivated peanut Arachis hypogaea provides insights into genome evolution and oil improvement.</title>
        <authorList>
            <person name="Chen X."/>
        </authorList>
    </citation>
    <scope>NUCLEOTIDE SEQUENCE [LARGE SCALE GENOMIC DNA]</scope>
    <source>
        <strain evidence="2">cv. Fuhuasheng</strain>
        <tissue evidence="1">Leaves</tissue>
    </source>
</reference>
<sequence>MTPSLVLTLLRNTQSPPISRSYIFPRSTLTQLPIPSQTHTLAPYPTSASDLPRELNVRGGTMGTMMGGGLWYESSPKRVPRGVWLRFQISMGVLVGGNHTSSRFCTR</sequence>
<comment type="caution">
    <text evidence="1">The sequence shown here is derived from an EMBL/GenBank/DDBJ whole genome shotgun (WGS) entry which is preliminary data.</text>
</comment>
<gene>
    <name evidence="1" type="ORF">Ahy_A06g025852</name>
</gene>
<protein>
    <submittedName>
        <fullName evidence="1">Uncharacterized protein</fullName>
    </submittedName>
</protein>
<accession>A0A445CIT7</accession>
<evidence type="ECO:0000313" key="1">
    <source>
        <dbReference type="EMBL" id="RYR50849.1"/>
    </source>
</evidence>
<dbReference type="Proteomes" id="UP000289738">
    <property type="component" value="Chromosome A06"/>
</dbReference>
<keyword evidence="2" id="KW-1185">Reference proteome</keyword>